<name>A0A9D5JZP7_9BACT</name>
<evidence type="ECO:0000313" key="3">
    <source>
        <dbReference type="EMBL" id="MBD3327063.1"/>
    </source>
</evidence>
<gene>
    <name evidence="3" type="ORF">GF339_20925</name>
</gene>
<dbReference type="Proteomes" id="UP000649604">
    <property type="component" value="Unassembled WGS sequence"/>
</dbReference>
<feature type="domain" description="Calcineurin-like phosphoesterase" evidence="2">
    <location>
        <begin position="281"/>
        <end position="485"/>
    </location>
</feature>
<evidence type="ECO:0000256" key="1">
    <source>
        <dbReference type="ARBA" id="ARBA00008950"/>
    </source>
</evidence>
<organism evidence="3 4">
    <name type="scientific">candidate division KSB3 bacterium</name>
    <dbReference type="NCBI Taxonomy" id="2044937"/>
    <lineage>
        <taxon>Bacteria</taxon>
        <taxon>candidate division KSB3</taxon>
    </lineage>
</organism>
<dbReference type="SUPFAM" id="SSF56300">
    <property type="entry name" value="Metallo-dependent phosphatases"/>
    <property type="match status" value="1"/>
</dbReference>
<dbReference type="InterPro" id="IPR050126">
    <property type="entry name" value="Ap4A_hydrolase"/>
</dbReference>
<dbReference type="Pfam" id="PF12850">
    <property type="entry name" value="Metallophos_2"/>
    <property type="match status" value="1"/>
</dbReference>
<dbReference type="AlphaFoldDB" id="A0A9D5JZP7"/>
<sequence length="524" mass="59800">MTAMWFPKPEAPADIDILGPGGGLTPQEIFDLLHQPEAVEWKEKVGVVTPADGSAKASTRLLKSQGWVFKTDTTRTAAAKDTLRAQLHQLVVMALRVDLWHPDKLWFLMRQAEVWWPISACPMLTTIRNIDDWEQRIRWWSRMIVFGVEMSQQHGIGLDLNPSNFAFEHPDADQLYYLDDEFYAKHDCFDVAEAVVSRIPEDPTIGGERWQQWGQQLRNALQPFCLGQEDWRHFLDGIQHYPFPPGLEAQRSSLLQGLQQQPDAPPKTIVQKHDDTVNMTCILADIHGNLPALETVLHEAKAFGVDSYLFLGDVVSYGPFPHECIERLANMDHMLYLRGNHDHTAATGIPENGSNRIAREVDMWTHQRLTSADRDWLLSLPTDHAAEHWLAVHGAPQDPHRFYAYVYEMTYKASLTYLGDHDLAVCFYGHTHVQFMYRQLATGAVEKLSPATIDLFQPQERLLLNPGSVGQPRDGDPRAAFAIWDRRRRRVTFYRIPYPVEAATKGVKQAGLPEDLIYRLEVGR</sequence>
<reference evidence="3" key="1">
    <citation type="submission" date="2019-11" db="EMBL/GenBank/DDBJ databases">
        <title>Microbial mats filling the niche in hypersaline microbial mats.</title>
        <authorList>
            <person name="Wong H.L."/>
            <person name="Macleod F.I."/>
            <person name="White R.A. III"/>
            <person name="Burns B.P."/>
        </authorList>
    </citation>
    <scope>NUCLEOTIDE SEQUENCE</scope>
    <source>
        <strain evidence="3">Rbin_158</strain>
    </source>
</reference>
<dbReference type="InterPro" id="IPR024654">
    <property type="entry name" value="Calcineurin-like_PHP_lpxH"/>
</dbReference>
<proteinExistence type="inferred from homology"/>
<dbReference type="GO" id="GO:0016791">
    <property type="term" value="F:phosphatase activity"/>
    <property type="evidence" value="ECO:0007669"/>
    <property type="project" value="TreeGrafter"/>
</dbReference>
<comment type="caution">
    <text evidence="3">The sequence shown here is derived from an EMBL/GenBank/DDBJ whole genome shotgun (WGS) entry which is preliminary data.</text>
</comment>
<evidence type="ECO:0000259" key="2">
    <source>
        <dbReference type="Pfam" id="PF12850"/>
    </source>
</evidence>
<dbReference type="InterPro" id="IPR029052">
    <property type="entry name" value="Metallo-depent_PP-like"/>
</dbReference>
<evidence type="ECO:0000313" key="4">
    <source>
        <dbReference type="Proteomes" id="UP000649604"/>
    </source>
</evidence>
<dbReference type="GO" id="GO:0005737">
    <property type="term" value="C:cytoplasm"/>
    <property type="evidence" value="ECO:0007669"/>
    <property type="project" value="TreeGrafter"/>
</dbReference>
<protein>
    <recommendedName>
        <fullName evidence="2">Calcineurin-like phosphoesterase domain-containing protein</fullName>
    </recommendedName>
</protein>
<dbReference type="Gene3D" id="3.60.21.10">
    <property type="match status" value="1"/>
</dbReference>
<dbReference type="PANTHER" id="PTHR42850:SF2">
    <property type="entry name" value="BLL5683 PROTEIN"/>
    <property type="match status" value="1"/>
</dbReference>
<accession>A0A9D5JZP7</accession>
<dbReference type="EMBL" id="WJJP01000681">
    <property type="protein sequence ID" value="MBD3327063.1"/>
    <property type="molecule type" value="Genomic_DNA"/>
</dbReference>
<comment type="similarity">
    <text evidence="1">Belongs to the metallophosphoesterase superfamily. YfcE family.</text>
</comment>
<dbReference type="PANTHER" id="PTHR42850">
    <property type="entry name" value="METALLOPHOSPHOESTERASE"/>
    <property type="match status" value="1"/>
</dbReference>